<gene>
    <name evidence="2" type="ORF">CHU93_15390</name>
</gene>
<dbReference type="AlphaFoldDB" id="A0A255Y691"/>
<feature type="transmembrane region" description="Helical" evidence="1">
    <location>
        <begin position="28"/>
        <end position="54"/>
    </location>
</feature>
<accession>A0A255Y691</accession>
<name>A0A255Y691_9SPHN</name>
<evidence type="ECO:0000256" key="1">
    <source>
        <dbReference type="SAM" id="Phobius"/>
    </source>
</evidence>
<evidence type="ECO:0000313" key="2">
    <source>
        <dbReference type="EMBL" id="OYQ24739.1"/>
    </source>
</evidence>
<protein>
    <submittedName>
        <fullName evidence="2">Uncharacterized protein</fullName>
    </submittedName>
</protein>
<evidence type="ECO:0000313" key="3">
    <source>
        <dbReference type="Proteomes" id="UP000216991"/>
    </source>
</evidence>
<keyword evidence="1" id="KW-0472">Membrane</keyword>
<reference evidence="2 3" key="1">
    <citation type="submission" date="2017-07" db="EMBL/GenBank/DDBJ databases">
        <title>Sandarakinorhabdus cyanobacteriorum sp. nov., a novel bacterium isolated from cyanobacterial aggregates in a eutrophic lake.</title>
        <authorList>
            <person name="Cai H."/>
        </authorList>
    </citation>
    <scope>NUCLEOTIDE SEQUENCE [LARGE SCALE GENOMIC DNA]</scope>
    <source>
        <strain evidence="2 3">TH057</strain>
    </source>
</reference>
<keyword evidence="1" id="KW-1133">Transmembrane helix</keyword>
<dbReference type="Proteomes" id="UP000216991">
    <property type="component" value="Unassembled WGS sequence"/>
</dbReference>
<dbReference type="EMBL" id="NOXT01000124">
    <property type="protein sequence ID" value="OYQ24739.1"/>
    <property type="molecule type" value="Genomic_DNA"/>
</dbReference>
<comment type="caution">
    <text evidence="2">The sequence shown here is derived from an EMBL/GenBank/DDBJ whole genome shotgun (WGS) entry which is preliminary data.</text>
</comment>
<keyword evidence="3" id="KW-1185">Reference proteome</keyword>
<sequence length="64" mass="6631">MTTDYSRVIKPIGGRQGMDKKQVTSGGGTFIICLLFGIIFDQIALGIIFGLLLGGGAAKATNGK</sequence>
<proteinExistence type="predicted"/>
<keyword evidence="1" id="KW-0812">Transmembrane</keyword>
<organism evidence="2 3">
    <name type="scientific">Sandarakinorhabdus cyanobacteriorum</name>
    <dbReference type="NCBI Taxonomy" id="1981098"/>
    <lineage>
        <taxon>Bacteria</taxon>
        <taxon>Pseudomonadati</taxon>
        <taxon>Pseudomonadota</taxon>
        <taxon>Alphaproteobacteria</taxon>
        <taxon>Sphingomonadales</taxon>
        <taxon>Sphingosinicellaceae</taxon>
        <taxon>Sandarakinorhabdus</taxon>
    </lineage>
</organism>